<sequence length="327" mass="35853">MCAAVDRIIPVTHLIEGIDTRLEGIDQTIDRLLPQAPDTVKAVDDIVGLPEGDINMARIHDGIRRPGAEPQEPACIHNKMAGPGAEPQEPDQGLDALEQIVVAVSKNITCTMVATLLDQCELFEGLCEEGEASLYVKAVVAPPAPDTTNSQLVSYELQIWMMAMRSLGALDVAQREDDTRIKAMFLVQLAGEHKIQANRNVRWWGVLANNVVPEPPEQHRLVEVPELDGMDSQEVRDNLVAAHKFAIWSSNRVIRNCADNIHTARGTILVCKEQLGEIRQKEQEMWDAAKARQVPPPNHPVPAENEEAKGDLNAVGVARGGFCRGGE</sequence>
<keyword evidence="2" id="KW-1185">Reference proteome</keyword>
<name>A0A0L0VPT7_9BASI</name>
<dbReference type="Proteomes" id="UP000054564">
    <property type="component" value="Unassembled WGS sequence"/>
</dbReference>
<dbReference type="AlphaFoldDB" id="A0A0L0VPT7"/>
<evidence type="ECO:0000313" key="1">
    <source>
        <dbReference type="EMBL" id="KNF01303.1"/>
    </source>
</evidence>
<dbReference type="EMBL" id="AJIL01000030">
    <property type="protein sequence ID" value="KNF01303.1"/>
    <property type="molecule type" value="Genomic_DNA"/>
</dbReference>
<comment type="caution">
    <text evidence="1">The sequence shown here is derived from an EMBL/GenBank/DDBJ whole genome shotgun (WGS) entry which is preliminary data.</text>
</comment>
<organism evidence="1 2">
    <name type="scientific">Puccinia striiformis f. sp. tritici PST-78</name>
    <dbReference type="NCBI Taxonomy" id="1165861"/>
    <lineage>
        <taxon>Eukaryota</taxon>
        <taxon>Fungi</taxon>
        <taxon>Dikarya</taxon>
        <taxon>Basidiomycota</taxon>
        <taxon>Pucciniomycotina</taxon>
        <taxon>Pucciniomycetes</taxon>
        <taxon>Pucciniales</taxon>
        <taxon>Pucciniaceae</taxon>
        <taxon>Puccinia</taxon>
    </lineage>
</organism>
<protein>
    <submittedName>
        <fullName evidence="1">Uncharacterized protein</fullName>
    </submittedName>
</protein>
<gene>
    <name evidence="1" type="ORF">PSTG_05401</name>
</gene>
<proteinExistence type="predicted"/>
<accession>A0A0L0VPT7</accession>
<reference evidence="2" key="1">
    <citation type="submission" date="2014-03" db="EMBL/GenBank/DDBJ databases">
        <title>The Genome Sequence of Puccinia striiformis f. sp. tritici PST-78.</title>
        <authorList>
            <consortium name="The Broad Institute Genome Sequencing Platform"/>
            <person name="Cuomo C."/>
            <person name="Hulbert S."/>
            <person name="Chen X."/>
            <person name="Walker B."/>
            <person name="Young S.K."/>
            <person name="Zeng Q."/>
            <person name="Gargeya S."/>
            <person name="Fitzgerald M."/>
            <person name="Haas B."/>
            <person name="Abouelleil A."/>
            <person name="Alvarado L."/>
            <person name="Arachchi H.M."/>
            <person name="Berlin A.M."/>
            <person name="Chapman S.B."/>
            <person name="Goldberg J."/>
            <person name="Griggs A."/>
            <person name="Gujja S."/>
            <person name="Hansen M."/>
            <person name="Howarth C."/>
            <person name="Imamovic A."/>
            <person name="Larimer J."/>
            <person name="McCowan C."/>
            <person name="Montmayeur A."/>
            <person name="Murphy C."/>
            <person name="Neiman D."/>
            <person name="Pearson M."/>
            <person name="Priest M."/>
            <person name="Roberts A."/>
            <person name="Saif S."/>
            <person name="Shea T."/>
            <person name="Sisk P."/>
            <person name="Sykes S."/>
            <person name="Wortman J."/>
            <person name="Nusbaum C."/>
            <person name="Birren B."/>
        </authorList>
    </citation>
    <scope>NUCLEOTIDE SEQUENCE [LARGE SCALE GENOMIC DNA]</scope>
    <source>
        <strain evidence="2">race PST-78</strain>
    </source>
</reference>
<evidence type="ECO:0000313" key="2">
    <source>
        <dbReference type="Proteomes" id="UP000054564"/>
    </source>
</evidence>